<comment type="caution">
    <text evidence="2">The sequence shown here is derived from an EMBL/GenBank/DDBJ whole genome shotgun (WGS) entry which is preliminary data.</text>
</comment>
<proteinExistence type="predicted"/>
<evidence type="ECO:0000313" key="2">
    <source>
        <dbReference type="EMBL" id="MCM2391208.1"/>
    </source>
</evidence>
<reference evidence="2" key="1">
    <citation type="submission" date="2022-06" db="EMBL/GenBank/DDBJ databases">
        <title>Genome public.</title>
        <authorList>
            <person name="Sun Q."/>
        </authorList>
    </citation>
    <scope>NUCLEOTIDE SEQUENCE</scope>
    <source>
        <strain evidence="2">CWNU-1</strain>
    </source>
</reference>
<sequence>MIPRIHKQGSSTRGLLNYLYGKGTREEHVDPHLVASFDGMAPDPGRDPSATKEDLQRLLDQPLHLLDADQRPDQHVWHCSVRAARTDRILSDEEWGDIARRIVAAIGIDSGGPDDAGCRWAAVRHADDHIHIIATLVRENGRRPDHHRSGQRAQAAARLIETDYDLHRVTPGDGTAAKRPTSAERHKAERQGRERTVREELRETVRGASAGAASTDEFFDRLAADGLLIRKRIAPSGDLLGYKVALPGDRNKDDEPVFYAGSTLAPDLSLPRIRERWSLQAEALTEGGPEPVQPALPQVTLPAFAQRRAAAASWQALLIIDHGDAGMAAAQIAAAGEVLDALAKTSAAHTRAELREAANAFERASRSHVRAVRGHDHALRQAAHDLVHSGPALGCGEDGATTGMVIDMAIFLAIAAANWHAKRHHNQQAAAAQQAAEHLRAAYQAAAAHPIAALRRQGQRMTPRIREHQADLLHKALPELAERIQAEPGWPALAATLADARQAGHDPAALLTDAARRRELGSADSISDVLVWRLRRSAHLPAAAPEILQTTGARAGWHIPTPALATPPTAQALNHSNRRH</sequence>
<gene>
    <name evidence="2" type="ORF">NBG84_23435</name>
</gene>
<protein>
    <submittedName>
        <fullName evidence="2">Mobilization protein</fullName>
    </submittedName>
</protein>
<dbReference type="Proteomes" id="UP001431429">
    <property type="component" value="Unassembled WGS sequence"/>
</dbReference>
<evidence type="ECO:0000313" key="3">
    <source>
        <dbReference type="Proteomes" id="UP001431429"/>
    </source>
</evidence>
<feature type="region of interest" description="Disordered" evidence="1">
    <location>
        <begin position="168"/>
        <end position="198"/>
    </location>
</feature>
<dbReference type="EMBL" id="JAMQAW010000029">
    <property type="protein sequence ID" value="MCM2391208.1"/>
    <property type="molecule type" value="Genomic_DNA"/>
</dbReference>
<evidence type="ECO:0000256" key="1">
    <source>
        <dbReference type="SAM" id="MobiDB-lite"/>
    </source>
</evidence>
<organism evidence="2 3">
    <name type="scientific">Streptomyces albipurpureus</name>
    <dbReference type="NCBI Taxonomy" id="2897419"/>
    <lineage>
        <taxon>Bacteria</taxon>
        <taxon>Bacillati</taxon>
        <taxon>Actinomycetota</taxon>
        <taxon>Actinomycetes</taxon>
        <taxon>Kitasatosporales</taxon>
        <taxon>Streptomycetaceae</taxon>
        <taxon>Streptomyces</taxon>
    </lineage>
</organism>
<keyword evidence="3" id="KW-1185">Reference proteome</keyword>
<dbReference type="RefSeq" id="WP_250921533.1">
    <property type="nucleotide sequence ID" value="NZ_JAMQAW010000029.1"/>
</dbReference>
<accession>A0ABT0UV12</accession>
<feature type="compositionally biased region" description="Basic and acidic residues" evidence="1">
    <location>
        <begin position="181"/>
        <end position="198"/>
    </location>
</feature>
<name>A0ABT0UV12_9ACTN</name>